<dbReference type="InterPro" id="IPR039904">
    <property type="entry name" value="TRANK1"/>
</dbReference>
<evidence type="ECO:0000259" key="1">
    <source>
        <dbReference type="Pfam" id="PF13087"/>
    </source>
</evidence>
<name>A0A067KWY5_JATCU</name>
<evidence type="ECO:0000313" key="2">
    <source>
        <dbReference type="EMBL" id="KDP36359.1"/>
    </source>
</evidence>
<dbReference type="PANTHER" id="PTHR21529">
    <property type="entry name" value="MAMMARY TURMOR VIRUS RECEPTOR HOMOLOG 1, 2 MTVR1, 2"/>
    <property type="match status" value="1"/>
</dbReference>
<dbReference type="Pfam" id="PF13087">
    <property type="entry name" value="AAA_12"/>
    <property type="match status" value="1"/>
</dbReference>
<organism evidence="2 3">
    <name type="scientific">Jatropha curcas</name>
    <name type="common">Barbados nut</name>
    <dbReference type="NCBI Taxonomy" id="180498"/>
    <lineage>
        <taxon>Eukaryota</taxon>
        <taxon>Viridiplantae</taxon>
        <taxon>Streptophyta</taxon>
        <taxon>Embryophyta</taxon>
        <taxon>Tracheophyta</taxon>
        <taxon>Spermatophyta</taxon>
        <taxon>Magnoliopsida</taxon>
        <taxon>eudicotyledons</taxon>
        <taxon>Gunneridae</taxon>
        <taxon>Pentapetalae</taxon>
        <taxon>rosids</taxon>
        <taxon>fabids</taxon>
        <taxon>Malpighiales</taxon>
        <taxon>Euphorbiaceae</taxon>
        <taxon>Crotonoideae</taxon>
        <taxon>Jatropheae</taxon>
        <taxon>Jatropha</taxon>
    </lineage>
</organism>
<dbReference type="InterPro" id="IPR027417">
    <property type="entry name" value="P-loop_NTPase"/>
</dbReference>
<dbReference type="AlphaFoldDB" id="A0A067KWY5"/>
<evidence type="ECO:0000313" key="3">
    <source>
        <dbReference type="Proteomes" id="UP000027138"/>
    </source>
</evidence>
<keyword evidence="3" id="KW-1185">Reference proteome</keyword>
<proteinExistence type="predicted"/>
<dbReference type="InterPro" id="IPR041679">
    <property type="entry name" value="DNA2/NAM7-like_C"/>
</dbReference>
<feature type="domain" description="DNA2/NAM7 helicase-like C-terminal" evidence="1">
    <location>
        <begin position="4"/>
        <end position="29"/>
    </location>
</feature>
<dbReference type="OrthoDB" id="843353at2759"/>
<gene>
    <name evidence="2" type="ORF">JCGZ_09774</name>
</gene>
<protein>
    <recommendedName>
        <fullName evidence="1">DNA2/NAM7 helicase-like C-terminal domain-containing protein</fullName>
    </recommendedName>
</protein>
<reference evidence="2 3" key="1">
    <citation type="journal article" date="2014" name="PLoS ONE">
        <title>Global Analysis of Gene Expression Profiles in Physic Nut (Jatropha curcas L.) Seedlings Exposed to Salt Stress.</title>
        <authorList>
            <person name="Zhang L."/>
            <person name="Zhang C."/>
            <person name="Wu P."/>
            <person name="Chen Y."/>
            <person name="Li M."/>
            <person name="Jiang H."/>
            <person name="Wu G."/>
        </authorList>
    </citation>
    <scope>NUCLEOTIDE SEQUENCE [LARGE SCALE GENOMIC DNA]</scope>
    <source>
        <strain evidence="3">cv. GZQX0401</strain>
        <tissue evidence="2">Young leaves</tissue>
    </source>
</reference>
<sequence length="320" mass="36243">MGLVGFLSNRQKTNVALTRARYCLWIVGNGATLINSDSVWERLVNDAKDRGCFYNADEDEILAQAITAALVEIDQLDQLLNMDSILFTKGRWKVIFDDHFLKSIARVKSSETRKLVVSILKKLSSGWHQPHNYRDLRVINVVSSPLLDVYKVDASLYLVWTVDIVKENEYYIQVLKVWDLLPLSGIPNLEERVAVLYGKYSADEIELCKFRCVEGNLHVPMTWAIHSKELVKDDAIELLSFQFASLNLRDQSEASANCHRANIMPLRIQVSKIGAYYTHMKEGRKPLSDSSSLAPVIAYAELVKFVVVELILVSGDFSSD</sequence>
<dbReference type="EMBL" id="KK914439">
    <property type="protein sequence ID" value="KDP36359.1"/>
    <property type="molecule type" value="Genomic_DNA"/>
</dbReference>
<accession>A0A067KWY5</accession>
<dbReference type="PANTHER" id="PTHR21529:SF4">
    <property type="entry name" value="TPR AND ANKYRIN REPEAT-CONTAINING PROTEIN 1"/>
    <property type="match status" value="1"/>
</dbReference>
<dbReference type="Gene3D" id="3.40.50.300">
    <property type="entry name" value="P-loop containing nucleotide triphosphate hydrolases"/>
    <property type="match status" value="1"/>
</dbReference>
<dbReference type="Proteomes" id="UP000027138">
    <property type="component" value="Unassembled WGS sequence"/>
</dbReference>